<dbReference type="InterPro" id="IPR012310">
    <property type="entry name" value="DNA_ligase_ATP-dep_cent"/>
</dbReference>
<dbReference type="Pfam" id="PF04675">
    <property type="entry name" value="DNA_ligase_A_N"/>
    <property type="match status" value="1"/>
</dbReference>
<keyword evidence="7" id="KW-1185">Reference proteome</keyword>
<accession>A0A1I8BVF8</accession>
<dbReference type="Gene3D" id="3.30.470.30">
    <property type="entry name" value="DNA ligase/mRNA capping enzyme"/>
    <property type="match status" value="1"/>
</dbReference>
<organism evidence="7 8">
    <name type="scientific">Meloidogyne hapla</name>
    <name type="common">Root-knot nematode worm</name>
    <dbReference type="NCBI Taxonomy" id="6305"/>
    <lineage>
        <taxon>Eukaryota</taxon>
        <taxon>Metazoa</taxon>
        <taxon>Ecdysozoa</taxon>
        <taxon>Nematoda</taxon>
        <taxon>Chromadorea</taxon>
        <taxon>Rhabditida</taxon>
        <taxon>Tylenchina</taxon>
        <taxon>Tylenchomorpha</taxon>
        <taxon>Tylenchoidea</taxon>
        <taxon>Meloidogynidae</taxon>
        <taxon>Meloidogyninae</taxon>
        <taxon>Meloidogyne</taxon>
    </lineage>
</organism>
<dbReference type="GO" id="GO:0006303">
    <property type="term" value="P:double-strand break repair via nonhomologous end joining"/>
    <property type="evidence" value="ECO:0007669"/>
    <property type="project" value="TreeGrafter"/>
</dbReference>
<keyword evidence="2" id="KW-0436">Ligase</keyword>
<name>A0A1I8BVF8_MELHA</name>
<dbReference type="InterPro" id="IPR029710">
    <property type="entry name" value="LIG4"/>
</dbReference>
<reference evidence="8" key="1">
    <citation type="submission" date="2016-11" db="UniProtKB">
        <authorList>
            <consortium name="WormBaseParasite"/>
        </authorList>
    </citation>
    <scope>IDENTIFICATION</scope>
</reference>
<dbReference type="InterPro" id="IPR012308">
    <property type="entry name" value="DNA_ligase_ATP-dep_N"/>
</dbReference>
<feature type="domain" description="ATP-dependent DNA ligase family profile" evidence="6">
    <location>
        <begin position="284"/>
        <end position="421"/>
    </location>
</feature>
<keyword evidence="3" id="KW-0547">Nucleotide-binding</keyword>
<comment type="similarity">
    <text evidence="1">Belongs to the ATP-dependent DNA ligase family.</text>
</comment>
<evidence type="ECO:0000256" key="3">
    <source>
        <dbReference type="ARBA" id="ARBA00022741"/>
    </source>
</evidence>
<dbReference type="GO" id="GO:0006297">
    <property type="term" value="P:nucleotide-excision repair, DNA gap filling"/>
    <property type="evidence" value="ECO:0007669"/>
    <property type="project" value="TreeGrafter"/>
</dbReference>
<dbReference type="GO" id="GO:0003910">
    <property type="term" value="F:DNA ligase (ATP) activity"/>
    <property type="evidence" value="ECO:0007669"/>
    <property type="project" value="InterPro"/>
</dbReference>
<dbReference type="Gene3D" id="3.30.1490.70">
    <property type="match status" value="1"/>
</dbReference>
<dbReference type="Pfam" id="PF01068">
    <property type="entry name" value="DNA_ligase_A_M"/>
    <property type="match status" value="1"/>
</dbReference>
<evidence type="ECO:0000256" key="2">
    <source>
        <dbReference type="ARBA" id="ARBA00022598"/>
    </source>
</evidence>
<dbReference type="GO" id="GO:0032807">
    <property type="term" value="C:DNA ligase IV complex"/>
    <property type="evidence" value="ECO:0007669"/>
    <property type="project" value="TreeGrafter"/>
</dbReference>
<proteinExistence type="inferred from homology"/>
<evidence type="ECO:0000313" key="7">
    <source>
        <dbReference type="Proteomes" id="UP000095281"/>
    </source>
</evidence>
<dbReference type="PANTHER" id="PTHR45997:SF1">
    <property type="entry name" value="DNA LIGASE 4"/>
    <property type="match status" value="1"/>
</dbReference>
<dbReference type="Proteomes" id="UP000095281">
    <property type="component" value="Unplaced"/>
</dbReference>
<dbReference type="WBParaSite" id="MhA1_Contig669.frz3.gene1">
    <property type="protein sequence ID" value="MhA1_Contig669.frz3.gene1"/>
    <property type="gene ID" value="MhA1_Contig669.frz3.gene1"/>
</dbReference>
<dbReference type="GO" id="GO:0005958">
    <property type="term" value="C:DNA-dependent protein kinase-DNA ligase 4 complex"/>
    <property type="evidence" value="ECO:0007669"/>
    <property type="project" value="TreeGrafter"/>
</dbReference>
<dbReference type="PROSITE" id="PS50160">
    <property type="entry name" value="DNA_LIGASE_A3"/>
    <property type="match status" value="1"/>
</dbReference>
<evidence type="ECO:0000259" key="6">
    <source>
        <dbReference type="PROSITE" id="PS50160"/>
    </source>
</evidence>
<keyword evidence="5" id="KW-0539">Nucleus</keyword>
<dbReference type="SUPFAM" id="SSF56091">
    <property type="entry name" value="DNA ligase/mRNA capping enzyme, catalytic domain"/>
    <property type="match status" value="1"/>
</dbReference>
<sequence>MSLNQQQTVSQKILFNELCNVFQEIKSTQRATKHFIFNKFLKRWRNEMIKENNNYEYRTDDTFYPVLRLFVPSKDIREFRIKESKLNQLVCKSIAAIPLNPVPTNYDLLVERLVNMSSDRFPVNMAKLTIFEINEFLDRIKYPNNVIIQEQTMDKLCRQCTLNELRWIFHIILGNIENYLDIPAHNIMRIFHSEADNLWKEGDSLQIICEKFADPETESSMNLTGHLLCKPFRPMLLKQEINDCVLDCELLIWDNNLESFVGKNRRASDGNIYDPKYLDDDFFENNKIFERSLAVFDILYLNGNCLITEKLPLNERLELLNNIFNEENISTIFISKKELINKSEDFVNFYKNAMSQNEEGIVVKSLNSLYRTGSRAEKNGWFKIKPDYGIQSVLDLAVVGVKIESGQNGNRLKSFLVAARSNNCEESTSYGVGQIKFKLVAGITSRLKALDFQRLRSIIGDTSELLFTKPEWIEEFDDLSKHSLYRFLLYEKIQVN</sequence>
<dbReference type="AlphaFoldDB" id="A0A1I8BVF8"/>
<dbReference type="GO" id="GO:0006310">
    <property type="term" value="P:DNA recombination"/>
    <property type="evidence" value="ECO:0007669"/>
    <property type="project" value="InterPro"/>
</dbReference>
<evidence type="ECO:0000256" key="4">
    <source>
        <dbReference type="ARBA" id="ARBA00022840"/>
    </source>
</evidence>
<evidence type="ECO:0000313" key="8">
    <source>
        <dbReference type="WBParaSite" id="MhA1_Contig669.frz3.gene1"/>
    </source>
</evidence>
<evidence type="ECO:0000256" key="5">
    <source>
        <dbReference type="ARBA" id="ARBA00023242"/>
    </source>
</evidence>
<protein>
    <submittedName>
        <fullName evidence="8">DNA_LIGASE_A3 domain-containing protein</fullName>
    </submittedName>
</protein>
<evidence type="ECO:0000256" key="1">
    <source>
        <dbReference type="ARBA" id="ARBA00007572"/>
    </source>
</evidence>
<keyword evidence="4" id="KW-0067">ATP-binding</keyword>
<dbReference type="GO" id="GO:0003677">
    <property type="term" value="F:DNA binding"/>
    <property type="evidence" value="ECO:0007669"/>
    <property type="project" value="InterPro"/>
</dbReference>
<dbReference type="GO" id="GO:0005524">
    <property type="term" value="F:ATP binding"/>
    <property type="evidence" value="ECO:0007669"/>
    <property type="project" value="UniProtKB-KW"/>
</dbReference>
<dbReference type="PANTHER" id="PTHR45997">
    <property type="entry name" value="DNA LIGASE 4"/>
    <property type="match status" value="1"/>
</dbReference>
<dbReference type="Gene3D" id="1.10.3260.10">
    <property type="entry name" value="DNA ligase, ATP-dependent, N-terminal domain"/>
    <property type="match status" value="1"/>
</dbReference>
<dbReference type="InterPro" id="IPR036599">
    <property type="entry name" value="DNA_ligase_N_sf"/>
</dbReference>